<dbReference type="PROSITE" id="PS00093">
    <property type="entry name" value="N4_MTASE"/>
    <property type="match status" value="1"/>
</dbReference>
<comment type="catalytic activity">
    <reaction evidence="8">
        <text>a 2'-deoxycytidine in DNA + S-adenosyl-L-methionine = an N(4)-methyl-2'-deoxycytidine in DNA + S-adenosyl-L-homocysteine + H(+)</text>
        <dbReference type="Rhea" id="RHEA:16857"/>
        <dbReference type="Rhea" id="RHEA-COMP:11369"/>
        <dbReference type="Rhea" id="RHEA-COMP:13674"/>
        <dbReference type="ChEBI" id="CHEBI:15378"/>
        <dbReference type="ChEBI" id="CHEBI:57856"/>
        <dbReference type="ChEBI" id="CHEBI:59789"/>
        <dbReference type="ChEBI" id="CHEBI:85452"/>
        <dbReference type="ChEBI" id="CHEBI:137933"/>
        <dbReference type="EC" id="2.1.1.113"/>
    </reaction>
</comment>
<dbReference type="Pfam" id="PF01555">
    <property type="entry name" value="N6_N4_Mtase"/>
    <property type="match status" value="1"/>
</dbReference>
<dbReference type="GO" id="GO:0008170">
    <property type="term" value="F:N-methyltransferase activity"/>
    <property type="evidence" value="ECO:0007669"/>
    <property type="project" value="InterPro"/>
</dbReference>
<keyword evidence="6" id="KW-0680">Restriction system</keyword>
<protein>
    <recommendedName>
        <fullName evidence="2">site-specific DNA-methyltransferase (cytosine-N(4)-specific)</fullName>
        <ecNumber evidence="2">2.1.1.113</ecNumber>
    </recommendedName>
</protein>
<feature type="domain" description="DNA methylase N-4/N-6" evidence="9">
    <location>
        <begin position="26"/>
        <end position="235"/>
    </location>
</feature>
<evidence type="ECO:0000256" key="4">
    <source>
        <dbReference type="ARBA" id="ARBA00022679"/>
    </source>
</evidence>
<dbReference type="EMBL" id="UINC01114510">
    <property type="protein sequence ID" value="SVC84862.1"/>
    <property type="molecule type" value="Genomic_DNA"/>
</dbReference>
<dbReference type="InterPro" id="IPR029063">
    <property type="entry name" value="SAM-dependent_MTases_sf"/>
</dbReference>
<keyword evidence="3" id="KW-0489">Methyltransferase</keyword>
<evidence type="ECO:0000256" key="6">
    <source>
        <dbReference type="ARBA" id="ARBA00022747"/>
    </source>
</evidence>
<dbReference type="InterPro" id="IPR002941">
    <property type="entry name" value="DNA_methylase_N4/N6"/>
</dbReference>
<feature type="non-terminal residue" evidence="10">
    <location>
        <position position="235"/>
    </location>
</feature>
<dbReference type="GO" id="GO:0009307">
    <property type="term" value="P:DNA restriction-modification system"/>
    <property type="evidence" value="ECO:0007669"/>
    <property type="project" value="UniProtKB-KW"/>
</dbReference>
<keyword evidence="7" id="KW-0238">DNA-binding</keyword>
<evidence type="ECO:0000256" key="7">
    <source>
        <dbReference type="ARBA" id="ARBA00023125"/>
    </source>
</evidence>
<dbReference type="GO" id="GO:0003677">
    <property type="term" value="F:DNA binding"/>
    <property type="evidence" value="ECO:0007669"/>
    <property type="project" value="UniProtKB-KW"/>
</dbReference>
<dbReference type="EC" id="2.1.1.113" evidence="2"/>
<sequence length="235" mass="27111">MDEWDLPFVIHEDVMDGLKKIKDEQIQTCVTSPPYWGLRDYGTGSWVGGLKHCPHVRESKKSEHTITGHKNNPMVGDAIYKTICLKCGANRVDKQLGLEETPEEYIENMVKVFREVRRVLKKDGTLWLNIGDTYCGTGHKGEHIDPMFPERRTAQSTAINNKVQGVKPKDMIGIPWLLALALRNDGWYLRQDIIWNKPNAMPEPVKDRCTKSHEYIFLLSKSSKYYFDYEALQEP</sequence>
<evidence type="ECO:0000256" key="1">
    <source>
        <dbReference type="ARBA" id="ARBA00010203"/>
    </source>
</evidence>
<dbReference type="AlphaFoldDB" id="A0A382QJH6"/>
<dbReference type="GO" id="GO:0032259">
    <property type="term" value="P:methylation"/>
    <property type="evidence" value="ECO:0007669"/>
    <property type="project" value="UniProtKB-KW"/>
</dbReference>
<evidence type="ECO:0000259" key="9">
    <source>
        <dbReference type="Pfam" id="PF01555"/>
    </source>
</evidence>
<organism evidence="10">
    <name type="scientific">marine metagenome</name>
    <dbReference type="NCBI Taxonomy" id="408172"/>
    <lineage>
        <taxon>unclassified sequences</taxon>
        <taxon>metagenomes</taxon>
        <taxon>ecological metagenomes</taxon>
    </lineage>
</organism>
<name>A0A382QJH6_9ZZZZ</name>
<dbReference type="GO" id="GO:0015667">
    <property type="term" value="F:site-specific DNA-methyltransferase (cytosine-N4-specific) activity"/>
    <property type="evidence" value="ECO:0007669"/>
    <property type="project" value="UniProtKB-EC"/>
</dbReference>
<evidence type="ECO:0000256" key="8">
    <source>
        <dbReference type="ARBA" id="ARBA00049120"/>
    </source>
</evidence>
<proteinExistence type="inferred from homology"/>
<evidence type="ECO:0000256" key="2">
    <source>
        <dbReference type="ARBA" id="ARBA00012185"/>
    </source>
</evidence>
<dbReference type="InterPro" id="IPR017985">
    <property type="entry name" value="MeTrfase_CN4_CS"/>
</dbReference>
<reference evidence="10" key="1">
    <citation type="submission" date="2018-05" db="EMBL/GenBank/DDBJ databases">
        <authorList>
            <person name="Lanie J.A."/>
            <person name="Ng W.-L."/>
            <person name="Kazmierczak K.M."/>
            <person name="Andrzejewski T.M."/>
            <person name="Davidsen T.M."/>
            <person name="Wayne K.J."/>
            <person name="Tettelin H."/>
            <person name="Glass J.I."/>
            <person name="Rusch D."/>
            <person name="Podicherti R."/>
            <person name="Tsui H.-C.T."/>
            <person name="Winkler M.E."/>
        </authorList>
    </citation>
    <scope>NUCLEOTIDE SEQUENCE</scope>
</reference>
<keyword evidence="4" id="KW-0808">Transferase</keyword>
<gene>
    <name evidence="10" type="ORF">METZ01_LOCUS337716</name>
</gene>
<accession>A0A382QJH6</accession>
<comment type="similarity">
    <text evidence="1">Belongs to the N(4)/N(6)-methyltransferase family. N(4) subfamily.</text>
</comment>
<evidence type="ECO:0000256" key="3">
    <source>
        <dbReference type="ARBA" id="ARBA00022603"/>
    </source>
</evidence>
<keyword evidence="5" id="KW-0949">S-adenosyl-L-methionine</keyword>
<dbReference type="Gene3D" id="3.40.50.150">
    <property type="entry name" value="Vaccinia Virus protein VP39"/>
    <property type="match status" value="1"/>
</dbReference>
<evidence type="ECO:0000313" key="10">
    <source>
        <dbReference type="EMBL" id="SVC84862.1"/>
    </source>
</evidence>
<evidence type="ECO:0000256" key="5">
    <source>
        <dbReference type="ARBA" id="ARBA00022691"/>
    </source>
</evidence>
<dbReference type="SUPFAM" id="SSF53335">
    <property type="entry name" value="S-adenosyl-L-methionine-dependent methyltransferases"/>
    <property type="match status" value="1"/>
</dbReference>